<dbReference type="EMBL" id="BLLF01001209">
    <property type="protein sequence ID" value="GFH17837.1"/>
    <property type="molecule type" value="Genomic_DNA"/>
</dbReference>
<keyword evidence="2" id="KW-1185">Reference proteome</keyword>
<comment type="caution">
    <text evidence="1">The sequence shown here is derived from an EMBL/GenBank/DDBJ whole genome shotgun (WGS) entry which is preliminary data.</text>
</comment>
<dbReference type="AlphaFoldDB" id="A0A699Z5C4"/>
<reference evidence="1 2" key="1">
    <citation type="submission" date="2020-02" db="EMBL/GenBank/DDBJ databases">
        <title>Draft genome sequence of Haematococcus lacustris strain NIES-144.</title>
        <authorList>
            <person name="Morimoto D."/>
            <person name="Nakagawa S."/>
            <person name="Yoshida T."/>
            <person name="Sawayama S."/>
        </authorList>
    </citation>
    <scope>NUCLEOTIDE SEQUENCE [LARGE SCALE GENOMIC DNA]</scope>
    <source>
        <strain evidence="1 2">NIES-144</strain>
    </source>
</reference>
<accession>A0A699Z5C4</accession>
<sequence>MHSEPRQAPAVALVSGDLPGLRWAPISGSFDCPVCRHNSQGRYQTGLAWRRCLGFRIMADRQLQPAAQPPEGQGLLGSGPS</sequence>
<evidence type="ECO:0000313" key="1">
    <source>
        <dbReference type="EMBL" id="GFH17837.1"/>
    </source>
</evidence>
<organism evidence="1 2">
    <name type="scientific">Haematococcus lacustris</name>
    <name type="common">Green alga</name>
    <name type="synonym">Haematococcus pluvialis</name>
    <dbReference type="NCBI Taxonomy" id="44745"/>
    <lineage>
        <taxon>Eukaryota</taxon>
        <taxon>Viridiplantae</taxon>
        <taxon>Chlorophyta</taxon>
        <taxon>core chlorophytes</taxon>
        <taxon>Chlorophyceae</taxon>
        <taxon>CS clade</taxon>
        <taxon>Chlamydomonadales</taxon>
        <taxon>Haematococcaceae</taxon>
        <taxon>Haematococcus</taxon>
    </lineage>
</organism>
<proteinExistence type="predicted"/>
<protein>
    <submittedName>
        <fullName evidence="1">Uncharacterized protein</fullName>
    </submittedName>
</protein>
<name>A0A699Z5C4_HAELA</name>
<evidence type="ECO:0000313" key="2">
    <source>
        <dbReference type="Proteomes" id="UP000485058"/>
    </source>
</evidence>
<dbReference type="Proteomes" id="UP000485058">
    <property type="component" value="Unassembled WGS sequence"/>
</dbReference>
<feature type="non-terminal residue" evidence="1">
    <location>
        <position position="81"/>
    </location>
</feature>
<feature type="non-terminal residue" evidence="1">
    <location>
        <position position="1"/>
    </location>
</feature>
<gene>
    <name evidence="1" type="ORF">HaLaN_14547</name>
</gene>